<sequence length="209" mass="21295">MDCYMDSFASFVRDPGGAAIALWGLRRNSLAVLRFGATLLAFYLSSSQLTQFKEELKVGLDDAGKLGGQRDWKQAASLTDGSGVPAGASPGSQSVAAALARAQQALQQGLLLARSVALLLAACAAIVASHAFGLLLQWGGALAGEGQGGSSGSVYSGFNRATGRVTSQPGPLVTHIAGRPWLDNNAVNMLSASLTAALTALATLKTFGG</sequence>
<dbReference type="Proteomes" id="UP000485058">
    <property type="component" value="Unassembled WGS sequence"/>
</dbReference>
<feature type="transmembrane region" description="Helical" evidence="6">
    <location>
        <begin position="111"/>
        <end position="132"/>
    </location>
</feature>
<keyword evidence="3 6" id="KW-0812">Transmembrane</keyword>
<accession>A0A699YLG7</accession>
<dbReference type="EMBL" id="BLLF01000059">
    <property type="protein sequence ID" value="GFH06849.1"/>
    <property type="molecule type" value="Genomic_DNA"/>
</dbReference>
<gene>
    <name evidence="7" type="ORF">HaLaN_01557</name>
</gene>
<reference evidence="7 8" key="1">
    <citation type="submission" date="2020-02" db="EMBL/GenBank/DDBJ databases">
        <title>Draft genome sequence of Haematococcus lacustris strain NIES-144.</title>
        <authorList>
            <person name="Morimoto D."/>
            <person name="Nakagawa S."/>
            <person name="Yoshida T."/>
            <person name="Sawayama S."/>
        </authorList>
    </citation>
    <scope>NUCLEOTIDE SEQUENCE [LARGE SCALE GENOMIC DNA]</scope>
    <source>
        <strain evidence="7 8">NIES-144</strain>
    </source>
</reference>
<dbReference type="InterPro" id="IPR002794">
    <property type="entry name" value="DUF92_TMEM19"/>
</dbReference>
<organism evidence="7 8">
    <name type="scientific">Haematococcus lacustris</name>
    <name type="common">Green alga</name>
    <name type="synonym">Haematococcus pluvialis</name>
    <dbReference type="NCBI Taxonomy" id="44745"/>
    <lineage>
        <taxon>Eukaryota</taxon>
        <taxon>Viridiplantae</taxon>
        <taxon>Chlorophyta</taxon>
        <taxon>core chlorophytes</taxon>
        <taxon>Chlorophyceae</taxon>
        <taxon>CS clade</taxon>
        <taxon>Chlamydomonadales</taxon>
        <taxon>Haematococcaceae</taxon>
        <taxon>Haematococcus</taxon>
    </lineage>
</organism>
<comment type="subcellular location">
    <subcellularLocation>
        <location evidence="1">Membrane</location>
        <topology evidence="1">Multi-pass membrane protein</topology>
    </subcellularLocation>
</comment>
<evidence type="ECO:0000256" key="2">
    <source>
        <dbReference type="ARBA" id="ARBA00009012"/>
    </source>
</evidence>
<dbReference type="GO" id="GO:0016020">
    <property type="term" value="C:membrane"/>
    <property type="evidence" value="ECO:0007669"/>
    <property type="project" value="UniProtKB-SubCell"/>
</dbReference>
<evidence type="ECO:0000256" key="3">
    <source>
        <dbReference type="ARBA" id="ARBA00022692"/>
    </source>
</evidence>
<evidence type="ECO:0000256" key="6">
    <source>
        <dbReference type="SAM" id="Phobius"/>
    </source>
</evidence>
<protein>
    <submittedName>
        <fullName evidence="7">Uncharacterized protein</fullName>
    </submittedName>
</protein>
<dbReference type="PANTHER" id="PTHR13353">
    <property type="entry name" value="TRANSMEMBRANE PROTEIN 19"/>
    <property type="match status" value="1"/>
</dbReference>
<comment type="similarity">
    <text evidence="2">Belongs to the TMEM19 family.</text>
</comment>
<keyword evidence="4 6" id="KW-1133">Transmembrane helix</keyword>
<dbReference type="PANTHER" id="PTHR13353:SF5">
    <property type="entry name" value="TRANSMEMBRANE PROTEIN 19"/>
    <property type="match status" value="1"/>
</dbReference>
<keyword evidence="8" id="KW-1185">Reference proteome</keyword>
<evidence type="ECO:0000256" key="5">
    <source>
        <dbReference type="ARBA" id="ARBA00023136"/>
    </source>
</evidence>
<proteinExistence type="inferred from homology"/>
<dbReference type="AlphaFoldDB" id="A0A699YLG7"/>
<evidence type="ECO:0000256" key="4">
    <source>
        <dbReference type="ARBA" id="ARBA00022989"/>
    </source>
</evidence>
<evidence type="ECO:0000256" key="1">
    <source>
        <dbReference type="ARBA" id="ARBA00004141"/>
    </source>
</evidence>
<evidence type="ECO:0000313" key="8">
    <source>
        <dbReference type="Proteomes" id="UP000485058"/>
    </source>
</evidence>
<comment type="caution">
    <text evidence="7">The sequence shown here is derived from an EMBL/GenBank/DDBJ whole genome shotgun (WGS) entry which is preliminary data.</text>
</comment>
<keyword evidence="5 6" id="KW-0472">Membrane</keyword>
<name>A0A699YLG7_HAELA</name>
<evidence type="ECO:0000313" key="7">
    <source>
        <dbReference type="EMBL" id="GFH06849.1"/>
    </source>
</evidence>